<dbReference type="EMBL" id="JAOPKB010000012">
    <property type="protein sequence ID" value="MCU4974551.1"/>
    <property type="molecule type" value="Genomic_DNA"/>
</dbReference>
<dbReference type="Proteomes" id="UP001320972">
    <property type="component" value="Unassembled WGS sequence"/>
</dbReference>
<gene>
    <name evidence="3" type="ORF">OB955_17670</name>
    <name evidence="2" type="ORF">OB960_10175</name>
</gene>
<dbReference type="Pfam" id="PF24035">
    <property type="entry name" value="DUF7344"/>
    <property type="match status" value="1"/>
</dbReference>
<dbReference type="RefSeq" id="WP_338003594.1">
    <property type="nucleotide sequence ID" value="NZ_JAOPKA010000005.1"/>
</dbReference>
<evidence type="ECO:0000313" key="4">
    <source>
        <dbReference type="Proteomes" id="UP001320972"/>
    </source>
</evidence>
<name>A0AAP2YYA6_9EURY</name>
<evidence type="ECO:0000313" key="2">
    <source>
        <dbReference type="EMBL" id="MCU4741761.1"/>
    </source>
</evidence>
<organism evidence="2 5">
    <name type="scientific">Natronoglomus mannanivorans</name>
    <dbReference type="NCBI Taxonomy" id="2979990"/>
    <lineage>
        <taxon>Archaea</taxon>
        <taxon>Methanobacteriati</taxon>
        <taxon>Methanobacteriota</taxon>
        <taxon>Stenosarchaea group</taxon>
        <taxon>Halobacteria</taxon>
        <taxon>Halobacteriales</taxon>
        <taxon>Natrialbaceae</taxon>
        <taxon>Natronoglomus</taxon>
    </lineage>
</organism>
<dbReference type="EMBL" id="JAOPKA010000005">
    <property type="protein sequence ID" value="MCU4741761.1"/>
    <property type="molecule type" value="Genomic_DNA"/>
</dbReference>
<keyword evidence="4" id="KW-1185">Reference proteome</keyword>
<protein>
    <recommendedName>
        <fullName evidence="1">DUF7344 domain-containing protein</fullName>
    </recommendedName>
</protein>
<evidence type="ECO:0000313" key="5">
    <source>
        <dbReference type="Proteomes" id="UP001321018"/>
    </source>
</evidence>
<dbReference type="InterPro" id="IPR036388">
    <property type="entry name" value="WH-like_DNA-bd_sf"/>
</dbReference>
<comment type="caution">
    <text evidence="2">The sequence shown here is derived from an EMBL/GenBank/DDBJ whole genome shotgun (WGS) entry which is preliminary data.</text>
</comment>
<proteinExistence type="predicted"/>
<evidence type="ECO:0000313" key="3">
    <source>
        <dbReference type="EMBL" id="MCU4974551.1"/>
    </source>
</evidence>
<dbReference type="Proteomes" id="UP001321018">
    <property type="component" value="Unassembled WGS sequence"/>
</dbReference>
<sequence length="132" mass="14819">MTVDDACDTCDTGDDPVVRRVDAVSDDVFTAMQHRDRRYTLYFLLEHDGTSVDELADVVTGWTHVGEYGMVGRADWTRVYTALLHQHLPMMESAGLLVFDREGGVIDRTEWSPSLVRIVRLAHNAETNVHAG</sequence>
<dbReference type="AlphaFoldDB" id="A0AAP2YYA6"/>
<evidence type="ECO:0000259" key="1">
    <source>
        <dbReference type="Pfam" id="PF24035"/>
    </source>
</evidence>
<accession>A0AAP2YYA6</accession>
<feature type="domain" description="DUF7344" evidence="1">
    <location>
        <begin position="29"/>
        <end position="106"/>
    </location>
</feature>
<dbReference type="Gene3D" id="1.10.10.10">
    <property type="entry name" value="Winged helix-like DNA-binding domain superfamily/Winged helix DNA-binding domain"/>
    <property type="match status" value="1"/>
</dbReference>
<reference evidence="2 4" key="1">
    <citation type="submission" date="2022-09" db="EMBL/GenBank/DDBJ databases">
        <title>Enrichment on poylsaccharides allowed isolation of novel metabolic and taxonomic groups of Haloarchaea.</title>
        <authorList>
            <person name="Sorokin D.Y."/>
            <person name="Elcheninov A.G."/>
            <person name="Khizhniak T.V."/>
            <person name="Kolganova T.V."/>
            <person name="Kublanov I.V."/>
        </authorList>
    </citation>
    <scope>NUCLEOTIDE SEQUENCE</scope>
    <source>
        <strain evidence="3 4">AArc-m2/3/4</strain>
        <strain evidence="2">AArc-xg1-1</strain>
    </source>
</reference>
<dbReference type="InterPro" id="IPR055768">
    <property type="entry name" value="DUF7344"/>
</dbReference>